<feature type="non-terminal residue" evidence="2">
    <location>
        <position position="1"/>
    </location>
</feature>
<protein>
    <submittedName>
        <fullName evidence="2">Uncharacterized protein</fullName>
    </submittedName>
</protein>
<reference evidence="2" key="1">
    <citation type="submission" date="2020-04" db="EMBL/GenBank/DDBJ databases">
        <authorList>
            <person name="Alioto T."/>
            <person name="Alioto T."/>
            <person name="Gomez Garrido J."/>
        </authorList>
    </citation>
    <scope>NUCLEOTIDE SEQUENCE</scope>
    <source>
        <strain evidence="2">A484AB</strain>
    </source>
</reference>
<evidence type="ECO:0000313" key="3">
    <source>
        <dbReference type="Proteomes" id="UP001152795"/>
    </source>
</evidence>
<gene>
    <name evidence="2" type="ORF">PACLA_8A036543</name>
</gene>
<feature type="compositionally biased region" description="Polar residues" evidence="1">
    <location>
        <begin position="114"/>
        <end position="129"/>
    </location>
</feature>
<dbReference type="AlphaFoldDB" id="A0A6S7G604"/>
<feature type="region of interest" description="Disordered" evidence="1">
    <location>
        <begin position="105"/>
        <end position="141"/>
    </location>
</feature>
<organism evidence="2 3">
    <name type="scientific">Paramuricea clavata</name>
    <name type="common">Red gorgonian</name>
    <name type="synonym">Violescent sea-whip</name>
    <dbReference type="NCBI Taxonomy" id="317549"/>
    <lineage>
        <taxon>Eukaryota</taxon>
        <taxon>Metazoa</taxon>
        <taxon>Cnidaria</taxon>
        <taxon>Anthozoa</taxon>
        <taxon>Octocorallia</taxon>
        <taxon>Malacalcyonacea</taxon>
        <taxon>Plexauridae</taxon>
        <taxon>Paramuricea</taxon>
    </lineage>
</organism>
<comment type="caution">
    <text evidence="2">The sequence shown here is derived from an EMBL/GenBank/DDBJ whole genome shotgun (WGS) entry which is preliminary data.</text>
</comment>
<name>A0A6S7G604_PARCT</name>
<dbReference type="EMBL" id="CACRXK020001161">
    <property type="protein sequence ID" value="CAB3987358.1"/>
    <property type="molecule type" value="Genomic_DNA"/>
</dbReference>
<keyword evidence="3" id="KW-1185">Reference proteome</keyword>
<evidence type="ECO:0000256" key="1">
    <source>
        <dbReference type="SAM" id="MobiDB-lite"/>
    </source>
</evidence>
<sequence>FTEGVAVNDAVNEVVVVNDSDNSCETDQDTSQSRVCKSNAICSNIEELKTGQTINTEAIQTLSDSLVHITEVLAKLQENMNKSRRNTELQVEKEPTYMQERIAEQELNNKENTIETNEASESNNLNTGETPKHLIPSSLSS</sequence>
<accession>A0A6S7G604</accession>
<dbReference type="Proteomes" id="UP001152795">
    <property type="component" value="Unassembled WGS sequence"/>
</dbReference>
<evidence type="ECO:0000313" key="2">
    <source>
        <dbReference type="EMBL" id="CAB3987358.1"/>
    </source>
</evidence>
<proteinExistence type="predicted"/>